<name>A0AAD9NSH8_RIDPI</name>
<dbReference type="FunFam" id="2.60.40.150:FF:000011">
    <property type="entry name" value="Synaptotagmin 6"/>
    <property type="match status" value="1"/>
</dbReference>
<feature type="domain" description="C2" evidence="3">
    <location>
        <begin position="310"/>
        <end position="410"/>
    </location>
</feature>
<comment type="caution">
    <text evidence="4">The sequence shown here is derived from an EMBL/GenBank/DDBJ whole genome shotgun (WGS) entry which is preliminary data.</text>
</comment>
<organism evidence="4 5">
    <name type="scientific">Ridgeia piscesae</name>
    <name type="common">Tubeworm</name>
    <dbReference type="NCBI Taxonomy" id="27915"/>
    <lineage>
        <taxon>Eukaryota</taxon>
        <taxon>Metazoa</taxon>
        <taxon>Spiralia</taxon>
        <taxon>Lophotrochozoa</taxon>
        <taxon>Annelida</taxon>
        <taxon>Polychaeta</taxon>
        <taxon>Sedentaria</taxon>
        <taxon>Canalipalpata</taxon>
        <taxon>Sabellida</taxon>
        <taxon>Siboglinidae</taxon>
        <taxon>Ridgeia</taxon>
    </lineage>
</organism>
<dbReference type="PROSITE" id="PS50004">
    <property type="entry name" value="C2"/>
    <property type="match status" value="2"/>
</dbReference>
<evidence type="ECO:0000313" key="4">
    <source>
        <dbReference type="EMBL" id="KAK2179108.1"/>
    </source>
</evidence>
<dbReference type="InterPro" id="IPR001565">
    <property type="entry name" value="Synaptotagmin"/>
</dbReference>
<dbReference type="GO" id="GO:0005886">
    <property type="term" value="C:plasma membrane"/>
    <property type="evidence" value="ECO:0007669"/>
    <property type="project" value="TreeGrafter"/>
</dbReference>
<evidence type="ECO:0000256" key="1">
    <source>
        <dbReference type="ARBA" id="ARBA00022737"/>
    </source>
</evidence>
<evidence type="ECO:0000256" key="2">
    <source>
        <dbReference type="SAM" id="Phobius"/>
    </source>
</evidence>
<accession>A0AAD9NSH8</accession>
<dbReference type="EMBL" id="JAODUO010000513">
    <property type="protein sequence ID" value="KAK2179108.1"/>
    <property type="molecule type" value="Genomic_DNA"/>
</dbReference>
<dbReference type="GO" id="GO:0005544">
    <property type="term" value="F:calcium-dependent phospholipid binding"/>
    <property type="evidence" value="ECO:0007669"/>
    <property type="project" value="TreeGrafter"/>
</dbReference>
<feature type="domain" description="C2" evidence="3">
    <location>
        <begin position="178"/>
        <end position="299"/>
    </location>
</feature>
<dbReference type="AlphaFoldDB" id="A0AAD9NSH8"/>
<dbReference type="SUPFAM" id="SSF49562">
    <property type="entry name" value="C2 domain (Calcium/lipid-binding domain, CaLB)"/>
    <property type="match status" value="2"/>
</dbReference>
<proteinExistence type="predicted"/>
<feature type="transmembrane region" description="Helical" evidence="2">
    <location>
        <begin position="25"/>
        <end position="49"/>
    </location>
</feature>
<dbReference type="PANTHER" id="PTHR10024">
    <property type="entry name" value="SYNAPTOTAGMIN"/>
    <property type="match status" value="1"/>
</dbReference>
<reference evidence="4" key="1">
    <citation type="journal article" date="2023" name="Mol. Biol. Evol.">
        <title>Third-Generation Sequencing Reveals the Adaptive Role of the Epigenome in Three Deep-Sea Polychaetes.</title>
        <authorList>
            <person name="Perez M."/>
            <person name="Aroh O."/>
            <person name="Sun Y."/>
            <person name="Lan Y."/>
            <person name="Juniper S.K."/>
            <person name="Young C.R."/>
            <person name="Angers B."/>
            <person name="Qian P.Y."/>
        </authorList>
    </citation>
    <scope>NUCLEOTIDE SEQUENCE</scope>
    <source>
        <strain evidence="4">R07B-5</strain>
    </source>
</reference>
<sequence>MEDYVKEHNCGYLESHGVGLGERQVLSVVLIMTLMSAVCSLLLGAFALCACRFCKTKRRDVEKPPAAAPVGSVTSLHISQSTPDLATSGNGTLTLDDEKIGRSHYKTVIKQVTLPTLTQQHLAFRRQLCVPPSDVAFTIQRMRYDSQGSDVGVIEPDLYRHSAREGGGIATAPENVKTCGSLQFMLRYDDKADYLVIRVISARNLPAKDFSGTSDPYVKVYLLPDRKRKHQTKVHRKTLNPEFNETFTFNVGYTDLEDRTLQFSIYDFDRFSRHDMIGVILLKNLTRAIDLTREQAYSMDICCVPQDKLDYGEVLLSLCYLPTAGRLTVTIIKARNLKVMDISGTSDPYVKVSLMCHGRRIKKKKTHVKKSTLNPVYNEAIVFDVPRDNIEDVSLLVNVIDYDRVVLLQN</sequence>
<keyword evidence="2" id="KW-0812">Transmembrane</keyword>
<dbReference type="SMART" id="SM00239">
    <property type="entry name" value="C2"/>
    <property type="match status" value="2"/>
</dbReference>
<dbReference type="GO" id="GO:0030276">
    <property type="term" value="F:clathrin binding"/>
    <property type="evidence" value="ECO:0007669"/>
    <property type="project" value="TreeGrafter"/>
</dbReference>
<dbReference type="PANTHER" id="PTHR10024:SF374">
    <property type="entry name" value="C2 DOMAIN-CONTAINING PROTEIN"/>
    <property type="match status" value="1"/>
</dbReference>
<dbReference type="GO" id="GO:0005509">
    <property type="term" value="F:calcium ion binding"/>
    <property type="evidence" value="ECO:0007669"/>
    <property type="project" value="TreeGrafter"/>
</dbReference>
<dbReference type="GO" id="GO:0017156">
    <property type="term" value="P:calcium-ion regulated exocytosis"/>
    <property type="evidence" value="ECO:0007669"/>
    <property type="project" value="TreeGrafter"/>
</dbReference>
<keyword evidence="5" id="KW-1185">Reference proteome</keyword>
<dbReference type="Gene3D" id="2.60.40.150">
    <property type="entry name" value="C2 domain"/>
    <property type="match status" value="2"/>
</dbReference>
<dbReference type="Proteomes" id="UP001209878">
    <property type="component" value="Unassembled WGS sequence"/>
</dbReference>
<dbReference type="GO" id="GO:0000149">
    <property type="term" value="F:SNARE binding"/>
    <property type="evidence" value="ECO:0007669"/>
    <property type="project" value="TreeGrafter"/>
</dbReference>
<gene>
    <name evidence="4" type="ORF">NP493_513g01056</name>
</gene>
<keyword evidence="2" id="KW-0472">Membrane</keyword>
<dbReference type="PRINTS" id="PR00399">
    <property type="entry name" value="SYNAPTOTAGMN"/>
</dbReference>
<keyword evidence="1" id="KW-0677">Repeat</keyword>
<keyword evidence="2" id="KW-1133">Transmembrane helix</keyword>
<dbReference type="Pfam" id="PF00168">
    <property type="entry name" value="C2"/>
    <property type="match status" value="2"/>
</dbReference>
<dbReference type="PRINTS" id="PR00360">
    <property type="entry name" value="C2DOMAIN"/>
</dbReference>
<dbReference type="InterPro" id="IPR035892">
    <property type="entry name" value="C2_domain_sf"/>
</dbReference>
<dbReference type="GO" id="GO:0001786">
    <property type="term" value="F:phosphatidylserine binding"/>
    <property type="evidence" value="ECO:0007669"/>
    <property type="project" value="TreeGrafter"/>
</dbReference>
<protein>
    <recommendedName>
        <fullName evidence="3">C2 domain-containing protein</fullName>
    </recommendedName>
</protein>
<evidence type="ECO:0000313" key="5">
    <source>
        <dbReference type="Proteomes" id="UP001209878"/>
    </source>
</evidence>
<dbReference type="GO" id="GO:0070382">
    <property type="term" value="C:exocytic vesicle"/>
    <property type="evidence" value="ECO:0007669"/>
    <property type="project" value="TreeGrafter"/>
</dbReference>
<evidence type="ECO:0000259" key="3">
    <source>
        <dbReference type="PROSITE" id="PS50004"/>
    </source>
</evidence>
<dbReference type="InterPro" id="IPR000008">
    <property type="entry name" value="C2_dom"/>
</dbReference>